<accession>A0A937X5C0</accession>
<evidence type="ECO:0000259" key="9">
    <source>
        <dbReference type="Pfam" id="PF02224"/>
    </source>
</evidence>
<gene>
    <name evidence="8" type="primary">cmk</name>
    <name evidence="10" type="ORF">FJZ00_13175</name>
</gene>
<reference evidence="10 11" key="1">
    <citation type="submission" date="2019-03" db="EMBL/GenBank/DDBJ databases">
        <title>Lake Tanganyika Metagenome-Assembled Genomes (MAGs).</title>
        <authorList>
            <person name="Tran P."/>
        </authorList>
    </citation>
    <scope>NUCLEOTIDE SEQUENCE [LARGE SCALE GENOMIC DNA]</scope>
    <source>
        <strain evidence="10">K_DeepCast_65m_m2_236</strain>
    </source>
</reference>
<dbReference type="Gene3D" id="3.40.50.300">
    <property type="entry name" value="P-loop containing nucleotide triphosphate hydrolases"/>
    <property type="match status" value="1"/>
</dbReference>
<dbReference type="EMBL" id="VGJX01000858">
    <property type="protein sequence ID" value="MBM3276098.1"/>
    <property type="molecule type" value="Genomic_DNA"/>
</dbReference>
<evidence type="ECO:0000256" key="8">
    <source>
        <dbReference type="HAMAP-Rule" id="MF_00238"/>
    </source>
</evidence>
<dbReference type="GO" id="GO:0005524">
    <property type="term" value="F:ATP binding"/>
    <property type="evidence" value="ECO:0007669"/>
    <property type="project" value="UniProtKB-UniRule"/>
</dbReference>
<dbReference type="PANTHER" id="PTHR21299:SF2">
    <property type="entry name" value="CYTIDYLATE KINASE"/>
    <property type="match status" value="1"/>
</dbReference>
<feature type="domain" description="Cytidylate kinase" evidence="9">
    <location>
        <begin position="5"/>
        <end position="216"/>
    </location>
</feature>
<evidence type="ECO:0000256" key="5">
    <source>
        <dbReference type="ARBA" id="ARBA00022840"/>
    </source>
</evidence>
<comment type="catalytic activity">
    <reaction evidence="6 8">
        <text>dCMP + ATP = dCDP + ADP</text>
        <dbReference type="Rhea" id="RHEA:25094"/>
        <dbReference type="ChEBI" id="CHEBI:30616"/>
        <dbReference type="ChEBI" id="CHEBI:57566"/>
        <dbReference type="ChEBI" id="CHEBI:58593"/>
        <dbReference type="ChEBI" id="CHEBI:456216"/>
        <dbReference type="EC" id="2.7.4.25"/>
    </reaction>
</comment>
<dbReference type="InterPro" id="IPR011994">
    <property type="entry name" value="Cytidylate_kinase_dom"/>
</dbReference>
<comment type="subcellular location">
    <subcellularLocation>
        <location evidence="8">Cytoplasm</location>
    </subcellularLocation>
</comment>
<dbReference type="AlphaFoldDB" id="A0A937X5C0"/>
<dbReference type="CDD" id="cd02020">
    <property type="entry name" value="CMPK"/>
    <property type="match status" value="1"/>
</dbReference>
<dbReference type="GO" id="GO:0036431">
    <property type="term" value="F:dCMP kinase activity"/>
    <property type="evidence" value="ECO:0007669"/>
    <property type="project" value="InterPro"/>
</dbReference>
<dbReference type="NCBIfam" id="TIGR00017">
    <property type="entry name" value="cmk"/>
    <property type="match status" value="1"/>
</dbReference>
<evidence type="ECO:0000256" key="2">
    <source>
        <dbReference type="ARBA" id="ARBA00022679"/>
    </source>
</evidence>
<keyword evidence="4 8" id="KW-0418">Kinase</keyword>
<dbReference type="Pfam" id="PF02224">
    <property type="entry name" value="Cytidylate_kin"/>
    <property type="match status" value="1"/>
</dbReference>
<evidence type="ECO:0000256" key="1">
    <source>
        <dbReference type="ARBA" id="ARBA00009427"/>
    </source>
</evidence>
<evidence type="ECO:0000313" key="10">
    <source>
        <dbReference type="EMBL" id="MBM3276098.1"/>
    </source>
</evidence>
<dbReference type="GO" id="GO:0015949">
    <property type="term" value="P:nucleobase-containing small molecule interconversion"/>
    <property type="evidence" value="ECO:0007669"/>
    <property type="project" value="TreeGrafter"/>
</dbReference>
<evidence type="ECO:0000256" key="7">
    <source>
        <dbReference type="ARBA" id="ARBA00048478"/>
    </source>
</evidence>
<keyword evidence="3 8" id="KW-0547">Nucleotide-binding</keyword>
<dbReference type="GO" id="GO:0005829">
    <property type="term" value="C:cytosol"/>
    <property type="evidence" value="ECO:0007669"/>
    <property type="project" value="TreeGrafter"/>
</dbReference>
<comment type="similarity">
    <text evidence="1 8">Belongs to the cytidylate kinase family. Type 1 subfamily.</text>
</comment>
<evidence type="ECO:0000256" key="6">
    <source>
        <dbReference type="ARBA" id="ARBA00047615"/>
    </source>
</evidence>
<proteinExistence type="inferred from homology"/>
<keyword evidence="2 8" id="KW-0808">Transferase</keyword>
<dbReference type="HAMAP" id="MF_00238">
    <property type="entry name" value="Cytidyl_kinase_type1"/>
    <property type="match status" value="1"/>
</dbReference>
<evidence type="ECO:0000256" key="3">
    <source>
        <dbReference type="ARBA" id="ARBA00022741"/>
    </source>
</evidence>
<keyword evidence="5 8" id="KW-0067">ATP-binding</keyword>
<comment type="caution">
    <text evidence="10">The sequence shown here is derived from an EMBL/GenBank/DDBJ whole genome shotgun (WGS) entry which is preliminary data.</text>
</comment>
<evidence type="ECO:0000256" key="4">
    <source>
        <dbReference type="ARBA" id="ARBA00022777"/>
    </source>
</evidence>
<dbReference type="EC" id="2.7.4.25" evidence="8"/>
<dbReference type="InterPro" id="IPR027417">
    <property type="entry name" value="P-loop_NTPase"/>
</dbReference>
<dbReference type="Proteomes" id="UP000703893">
    <property type="component" value="Unassembled WGS sequence"/>
</dbReference>
<organism evidence="10 11">
    <name type="scientific">Candidatus Tanganyikabacteria bacterium</name>
    <dbReference type="NCBI Taxonomy" id="2961651"/>
    <lineage>
        <taxon>Bacteria</taxon>
        <taxon>Bacillati</taxon>
        <taxon>Candidatus Sericytochromatia</taxon>
        <taxon>Candidatus Tanganyikabacteria</taxon>
    </lineage>
</organism>
<comment type="catalytic activity">
    <reaction evidence="7 8">
        <text>CMP + ATP = CDP + ADP</text>
        <dbReference type="Rhea" id="RHEA:11600"/>
        <dbReference type="ChEBI" id="CHEBI:30616"/>
        <dbReference type="ChEBI" id="CHEBI:58069"/>
        <dbReference type="ChEBI" id="CHEBI:60377"/>
        <dbReference type="ChEBI" id="CHEBI:456216"/>
        <dbReference type="EC" id="2.7.4.25"/>
    </reaction>
</comment>
<dbReference type="InterPro" id="IPR003136">
    <property type="entry name" value="Cytidylate_kin"/>
</dbReference>
<protein>
    <recommendedName>
        <fullName evidence="8">Cytidylate kinase</fullName>
        <shortName evidence="8">CK</shortName>
        <ecNumber evidence="8">2.7.4.25</ecNumber>
    </recommendedName>
    <alternativeName>
        <fullName evidence="8">Cytidine monophosphate kinase</fullName>
        <shortName evidence="8">CMP kinase</shortName>
    </alternativeName>
</protein>
<evidence type="ECO:0000313" key="11">
    <source>
        <dbReference type="Proteomes" id="UP000703893"/>
    </source>
</evidence>
<feature type="binding site" evidence="8">
    <location>
        <begin position="9"/>
        <end position="17"/>
    </location>
    <ligand>
        <name>ATP</name>
        <dbReference type="ChEBI" id="CHEBI:30616"/>
    </ligand>
</feature>
<dbReference type="PANTHER" id="PTHR21299">
    <property type="entry name" value="CYTIDYLATE KINASE/PANTOATE-BETA-ALANINE LIGASE"/>
    <property type="match status" value="1"/>
</dbReference>
<dbReference type="SUPFAM" id="SSF52540">
    <property type="entry name" value="P-loop containing nucleoside triphosphate hydrolases"/>
    <property type="match status" value="1"/>
</dbReference>
<name>A0A937X5C0_9BACT</name>
<dbReference type="GO" id="GO:0006220">
    <property type="term" value="P:pyrimidine nucleotide metabolic process"/>
    <property type="evidence" value="ECO:0007669"/>
    <property type="project" value="UniProtKB-UniRule"/>
</dbReference>
<keyword evidence="8" id="KW-0963">Cytoplasm</keyword>
<sequence length="217" mass="23504">MTRVITLDGPAGAGKSTVAKALASRLGYRYLDTGAMYRAITWKALEQAISLEDDAGLTAVAEGSRLELQADPAEMRVVIDGYDVTSAIREPRISQAVSYVARIPGVRRVMVDLQRQIGRGGSLVAEGRDMAMVVFPDAALKIYLNASPRERARRRAADLAEAGHPADVSALEQEIARRDHLDSTRADSPLTHSEAHTAVVTDDLTVDQVVDRIIDLL</sequence>